<keyword evidence="2" id="KW-0812">Transmembrane</keyword>
<feature type="compositionally biased region" description="Basic and acidic residues" evidence="1">
    <location>
        <begin position="46"/>
        <end position="65"/>
    </location>
</feature>
<evidence type="ECO:0000256" key="2">
    <source>
        <dbReference type="SAM" id="Phobius"/>
    </source>
</evidence>
<evidence type="ECO:0000256" key="1">
    <source>
        <dbReference type="SAM" id="MobiDB-lite"/>
    </source>
</evidence>
<dbReference type="AlphaFoldDB" id="A0A815T080"/>
<keyword evidence="2" id="KW-0472">Membrane</keyword>
<gene>
    <name evidence="4" type="ORF">JXQ802_LOCUS55154</name>
    <name evidence="3" type="ORF">PYM288_LOCUS38642</name>
</gene>
<name>A0A815T080_9BILA</name>
<dbReference type="Proteomes" id="UP000663854">
    <property type="component" value="Unassembled WGS sequence"/>
</dbReference>
<dbReference type="EMBL" id="CAJNOL010011397">
    <property type="protein sequence ID" value="CAF1655104.1"/>
    <property type="molecule type" value="Genomic_DNA"/>
</dbReference>
<dbReference type="Proteomes" id="UP000663870">
    <property type="component" value="Unassembled WGS sequence"/>
</dbReference>
<sequence>MRSYLNGLIIDHISLSLIINFVTVYLAFDFAINNAMSNKVSSNKRSHLEHDHQNEHNHPHDDIKTTKKRSTLSSILSHKKKSNRTIIHHNENEHHNINNERQARNLKRKTLSPTLHAKPGNFHKSRTGVKVNKPRKIVKEERKRLSTTTAAVRHKDKH</sequence>
<accession>A0A815T080</accession>
<feature type="transmembrane region" description="Helical" evidence="2">
    <location>
        <begin position="12"/>
        <end position="32"/>
    </location>
</feature>
<feature type="region of interest" description="Disordered" evidence="1">
    <location>
        <begin position="43"/>
        <end position="79"/>
    </location>
</feature>
<evidence type="ECO:0000313" key="4">
    <source>
        <dbReference type="EMBL" id="CAF1655104.1"/>
    </source>
</evidence>
<reference evidence="3" key="1">
    <citation type="submission" date="2021-02" db="EMBL/GenBank/DDBJ databases">
        <authorList>
            <person name="Nowell W R."/>
        </authorList>
    </citation>
    <scope>NUCLEOTIDE SEQUENCE</scope>
</reference>
<comment type="caution">
    <text evidence="3">The sequence shown here is derived from an EMBL/GenBank/DDBJ whole genome shotgun (WGS) entry which is preliminary data.</text>
</comment>
<dbReference type="EMBL" id="CAJNOH010009611">
    <property type="protein sequence ID" value="CAF1500916.1"/>
    <property type="molecule type" value="Genomic_DNA"/>
</dbReference>
<keyword evidence="6" id="KW-1185">Reference proteome</keyword>
<keyword evidence="2" id="KW-1133">Transmembrane helix</keyword>
<evidence type="ECO:0000313" key="6">
    <source>
        <dbReference type="Proteomes" id="UP000663870"/>
    </source>
</evidence>
<protein>
    <submittedName>
        <fullName evidence="3">Uncharacterized protein</fullName>
    </submittedName>
</protein>
<evidence type="ECO:0000313" key="5">
    <source>
        <dbReference type="Proteomes" id="UP000663854"/>
    </source>
</evidence>
<proteinExistence type="predicted"/>
<evidence type="ECO:0000313" key="3">
    <source>
        <dbReference type="EMBL" id="CAF1500916.1"/>
    </source>
</evidence>
<organism evidence="3 5">
    <name type="scientific">Rotaria sordida</name>
    <dbReference type="NCBI Taxonomy" id="392033"/>
    <lineage>
        <taxon>Eukaryota</taxon>
        <taxon>Metazoa</taxon>
        <taxon>Spiralia</taxon>
        <taxon>Gnathifera</taxon>
        <taxon>Rotifera</taxon>
        <taxon>Eurotatoria</taxon>
        <taxon>Bdelloidea</taxon>
        <taxon>Philodinida</taxon>
        <taxon>Philodinidae</taxon>
        <taxon>Rotaria</taxon>
    </lineage>
</organism>